<evidence type="ECO:0000313" key="4">
    <source>
        <dbReference type="Proteomes" id="UP000008631"/>
    </source>
</evidence>
<accession>E8R2I5</accession>
<dbReference type="Pfam" id="PF13439">
    <property type="entry name" value="Glyco_transf_4"/>
    <property type="match status" value="1"/>
</dbReference>
<reference evidence="3 4" key="2">
    <citation type="journal article" date="2011" name="Stand. Genomic Sci.">
        <title>Complete genome sequence of Isosphaera pallida type strain (IS1B).</title>
        <authorList>
            <consortium name="US DOE Joint Genome Institute (JGI-PGF)"/>
            <person name="Goker M."/>
            <person name="Cleland D."/>
            <person name="Saunders E."/>
            <person name="Lapidus A."/>
            <person name="Nolan M."/>
            <person name="Lucas S."/>
            <person name="Hammon N."/>
            <person name="Deshpande S."/>
            <person name="Cheng J.F."/>
            <person name="Tapia R."/>
            <person name="Han C."/>
            <person name="Goodwin L."/>
            <person name="Pitluck S."/>
            <person name="Liolios K."/>
            <person name="Pagani I."/>
            <person name="Ivanova N."/>
            <person name="Mavromatis K."/>
            <person name="Pati A."/>
            <person name="Chen A."/>
            <person name="Palaniappan K."/>
            <person name="Land M."/>
            <person name="Hauser L."/>
            <person name="Chang Y.J."/>
            <person name="Jeffries C.D."/>
            <person name="Detter J.C."/>
            <person name="Beck B."/>
            <person name="Woyke T."/>
            <person name="Bristow J."/>
            <person name="Eisen J.A."/>
            <person name="Markowitz V."/>
            <person name="Hugenholtz P."/>
            <person name="Kyrpides N.C."/>
            <person name="Klenk H.P."/>
        </authorList>
    </citation>
    <scope>NUCLEOTIDE SEQUENCE [LARGE SCALE GENOMIC DNA]</scope>
    <source>
        <strain evidence="4">ATCC 43644 / DSM 9630 / IS1B</strain>
    </source>
</reference>
<dbReference type="InterPro" id="IPR028098">
    <property type="entry name" value="Glyco_trans_4-like_N"/>
</dbReference>
<dbReference type="Pfam" id="PF00534">
    <property type="entry name" value="Glycos_transf_1"/>
    <property type="match status" value="1"/>
</dbReference>
<dbReference type="eggNOG" id="COG4641">
    <property type="taxonomic scope" value="Bacteria"/>
</dbReference>
<dbReference type="CDD" id="cd03801">
    <property type="entry name" value="GT4_PimA-like"/>
    <property type="match status" value="1"/>
</dbReference>
<dbReference type="OrthoDB" id="9811902at2"/>
<reference key="1">
    <citation type="submission" date="2010-11" db="EMBL/GenBank/DDBJ databases">
        <title>The complete sequence of chromosome of Isophaera pallida ATCC 43644.</title>
        <authorList>
            <consortium name="US DOE Joint Genome Institute (JGI-PGF)"/>
            <person name="Lucas S."/>
            <person name="Copeland A."/>
            <person name="Lapidus A."/>
            <person name="Bruce D."/>
            <person name="Goodwin L."/>
            <person name="Pitluck S."/>
            <person name="Kyrpides N."/>
            <person name="Mavromatis K."/>
            <person name="Pagani I."/>
            <person name="Ivanova N."/>
            <person name="Saunders E."/>
            <person name="Brettin T."/>
            <person name="Detter J.C."/>
            <person name="Han C."/>
            <person name="Tapia R."/>
            <person name="Land M."/>
            <person name="Hauser L."/>
            <person name="Markowitz V."/>
            <person name="Cheng J.-F."/>
            <person name="Hugenholtz P."/>
            <person name="Woyke T."/>
            <person name="Wu D."/>
            <person name="Eisen J.A."/>
        </authorList>
    </citation>
    <scope>NUCLEOTIDE SEQUENCE</scope>
    <source>
        <strain>ATCC 43644</strain>
    </source>
</reference>
<evidence type="ECO:0000313" key="3">
    <source>
        <dbReference type="EMBL" id="ADV62485.1"/>
    </source>
</evidence>
<feature type="domain" description="Glycosyltransferase subfamily 4-like N-terminal" evidence="2">
    <location>
        <begin position="20"/>
        <end position="177"/>
    </location>
</feature>
<keyword evidence="3" id="KW-0808">Transferase</keyword>
<name>E8R2I5_ISOPI</name>
<gene>
    <name evidence="3" type="ordered locus">Isop_1905</name>
</gene>
<sequence>MSFRLAIAFTNFGPYHLARLRALASALAQQGGELVAHEVAGDERKYPWRIERCFEPFRWITLFPDRVLETLAAGQCRAAMREALKRDQPDVVATCGYSRPESQAALHWAKRHGKLALLMSESQELDHPRIAWKEWLKRQWVSRYDCALVGGPPHRDYLVKLGIPTERIALGYNVVDHWDFLQGAQEARADRSSRERLGIPHRPYFLCVSRFAADKNLVTLIRCYAAYWDVVGSNRAWDLVLCGSGDPEGEAQVRRAREAVASEVANRIHLPGFVQGRILQAWYAHASAFVLASTLEPWGLVVNEAAACGLPLLVSNRVGAASVLVRPDVTGRLFDPYDDAELTHSLVWLTHQEESFRSRLGRNAAALASQWGPERFAQGFLEAMASAGFPTRDRDWTPSRVVSDSESFIQTPIRIGSTIFGPSIQEPSA</sequence>
<dbReference type="InterPro" id="IPR001296">
    <property type="entry name" value="Glyco_trans_1"/>
</dbReference>
<evidence type="ECO:0000259" key="2">
    <source>
        <dbReference type="Pfam" id="PF13439"/>
    </source>
</evidence>
<dbReference type="EMBL" id="CP002353">
    <property type="protein sequence ID" value="ADV62485.1"/>
    <property type="molecule type" value="Genomic_DNA"/>
</dbReference>
<keyword evidence="4" id="KW-1185">Reference proteome</keyword>
<dbReference type="InterPro" id="IPR050194">
    <property type="entry name" value="Glycosyltransferase_grp1"/>
</dbReference>
<protein>
    <submittedName>
        <fullName evidence="3">Glycosyl transferase group 1</fullName>
    </submittedName>
</protein>
<feature type="domain" description="Glycosyl transferase family 1" evidence="1">
    <location>
        <begin position="194"/>
        <end position="365"/>
    </location>
</feature>
<dbReference type="PANTHER" id="PTHR45947:SF3">
    <property type="entry name" value="SULFOQUINOVOSYL TRANSFERASE SQD2"/>
    <property type="match status" value="1"/>
</dbReference>
<dbReference type="KEGG" id="ipa:Isop_1905"/>
<proteinExistence type="predicted"/>
<dbReference type="Gene3D" id="3.40.50.2000">
    <property type="entry name" value="Glycogen Phosphorylase B"/>
    <property type="match status" value="2"/>
</dbReference>
<dbReference type="eggNOG" id="COG0438">
    <property type="taxonomic scope" value="Bacteria"/>
</dbReference>
<dbReference type="SUPFAM" id="SSF53756">
    <property type="entry name" value="UDP-Glycosyltransferase/glycogen phosphorylase"/>
    <property type="match status" value="1"/>
</dbReference>
<dbReference type="HOGENOM" id="CLU_009583_5_1_0"/>
<dbReference type="GO" id="GO:0016757">
    <property type="term" value="F:glycosyltransferase activity"/>
    <property type="evidence" value="ECO:0007669"/>
    <property type="project" value="InterPro"/>
</dbReference>
<dbReference type="RefSeq" id="WP_013564773.1">
    <property type="nucleotide sequence ID" value="NC_014962.1"/>
</dbReference>
<dbReference type="InParanoid" id="E8R2I5"/>
<dbReference type="Proteomes" id="UP000008631">
    <property type="component" value="Chromosome"/>
</dbReference>
<dbReference type="AlphaFoldDB" id="E8R2I5"/>
<organism evidence="3 4">
    <name type="scientific">Isosphaera pallida (strain ATCC 43644 / DSM 9630 / IS1B)</name>
    <dbReference type="NCBI Taxonomy" id="575540"/>
    <lineage>
        <taxon>Bacteria</taxon>
        <taxon>Pseudomonadati</taxon>
        <taxon>Planctomycetota</taxon>
        <taxon>Planctomycetia</taxon>
        <taxon>Isosphaerales</taxon>
        <taxon>Isosphaeraceae</taxon>
        <taxon>Isosphaera</taxon>
    </lineage>
</organism>
<dbReference type="STRING" id="575540.Isop_1905"/>
<dbReference type="PANTHER" id="PTHR45947">
    <property type="entry name" value="SULFOQUINOVOSYL TRANSFERASE SQD2"/>
    <property type="match status" value="1"/>
</dbReference>
<evidence type="ECO:0000259" key="1">
    <source>
        <dbReference type="Pfam" id="PF00534"/>
    </source>
</evidence>